<evidence type="ECO:0000313" key="2">
    <source>
        <dbReference type="EMBL" id="HIX94071.1"/>
    </source>
</evidence>
<name>A0A9D2BTY7_9FIRM</name>
<proteinExistence type="predicted"/>
<comment type="caution">
    <text evidence="2">The sequence shown here is derived from an EMBL/GenBank/DDBJ whole genome shotgun (WGS) entry which is preliminary data.</text>
</comment>
<reference evidence="2" key="1">
    <citation type="journal article" date="2021" name="PeerJ">
        <title>Extensive microbial diversity within the chicken gut microbiome revealed by metagenomics and culture.</title>
        <authorList>
            <person name="Gilroy R."/>
            <person name="Ravi A."/>
            <person name="Getino M."/>
            <person name="Pursley I."/>
            <person name="Horton D.L."/>
            <person name="Alikhan N.F."/>
            <person name="Baker D."/>
            <person name="Gharbi K."/>
            <person name="Hall N."/>
            <person name="Watson M."/>
            <person name="Adriaenssens E.M."/>
            <person name="Foster-Nyarko E."/>
            <person name="Jarju S."/>
            <person name="Secka A."/>
            <person name="Antonio M."/>
            <person name="Oren A."/>
            <person name="Chaudhuri R.R."/>
            <person name="La Ragione R."/>
            <person name="Hildebrand F."/>
            <person name="Pallen M.J."/>
        </authorList>
    </citation>
    <scope>NUCLEOTIDE SEQUENCE</scope>
    <source>
        <strain evidence="2">ChiHecec2B26-7398</strain>
    </source>
</reference>
<accession>A0A9D2BTY7</accession>
<evidence type="ECO:0000256" key="1">
    <source>
        <dbReference type="SAM" id="MobiDB-lite"/>
    </source>
</evidence>
<protein>
    <submittedName>
        <fullName evidence="2">Uncharacterized protein</fullName>
    </submittedName>
</protein>
<dbReference type="EMBL" id="DXEI01000024">
    <property type="protein sequence ID" value="HIX94071.1"/>
    <property type="molecule type" value="Genomic_DNA"/>
</dbReference>
<evidence type="ECO:0000313" key="3">
    <source>
        <dbReference type="Proteomes" id="UP000886751"/>
    </source>
</evidence>
<dbReference type="Proteomes" id="UP000886751">
    <property type="component" value="Unassembled WGS sequence"/>
</dbReference>
<organism evidence="2 3">
    <name type="scientific">Candidatus Gemmiger excrementipullorum</name>
    <dbReference type="NCBI Taxonomy" id="2838610"/>
    <lineage>
        <taxon>Bacteria</taxon>
        <taxon>Bacillati</taxon>
        <taxon>Bacillota</taxon>
        <taxon>Clostridia</taxon>
        <taxon>Eubacteriales</taxon>
        <taxon>Gemmiger</taxon>
    </lineage>
</organism>
<gene>
    <name evidence="2" type="ORF">H9846_01255</name>
</gene>
<feature type="region of interest" description="Disordered" evidence="1">
    <location>
        <begin position="1"/>
        <end position="23"/>
    </location>
</feature>
<sequence>MPTPLTPQEREALLRRTAPGRQKQAEAFLRGQSPGVMQRYAPDAVADPEQGWVEGDETVQRLARWREEAIY</sequence>
<dbReference type="AlphaFoldDB" id="A0A9D2BTY7"/>
<reference evidence="2" key="2">
    <citation type="submission" date="2021-04" db="EMBL/GenBank/DDBJ databases">
        <authorList>
            <person name="Gilroy R."/>
        </authorList>
    </citation>
    <scope>NUCLEOTIDE SEQUENCE</scope>
    <source>
        <strain evidence="2">ChiHecec2B26-7398</strain>
    </source>
</reference>